<evidence type="ECO:0000313" key="1">
    <source>
        <dbReference type="EMBL" id="KAH7907986.1"/>
    </source>
</evidence>
<comment type="caution">
    <text evidence="1">The sequence shown here is derived from an EMBL/GenBank/DDBJ whole genome shotgun (WGS) entry which is preliminary data.</text>
</comment>
<reference evidence="1" key="1">
    <citation type="journal article" date="2021" name="New Phytol.">
        <title>Evolutionary innovations through gain and loss of genes in the ectomycorrhizal Boletales.</title>
        <authorList>
            <person name="Wu G."/>
            <person name="Miyauchi S."/>
            <person name="Morin E."/>
            <person name="Kuo A."/>
            <person name="Drula E."/>
            <person name="Varga T."/>
            <person name="Kohler A."/>
            <person name="Feng B."/>
            <person name="Cao Y."/>
            <person name="Lipzen A."/>
            <person name="Daum C."/>
            <person name="Hundley H."/>
            <person name="Pangilinan J."/>
            <person name="Johnson J."/>
            <person name="Barry K."/>
            <person name="LaButti K."/>
            <person name="Ng V."/>
            <person name="Ahrendt S."/>
            <person name="Min B."/>
            <person name="Choi I.G."/>
            <person name="Park H."/>
            <person name="Plett J.M."/>
            <person name="Magnuson J."/>
            <person name="Spatafora J.W."/>
            <person name="Nagy L.G."/>
            <person name="Henrissat B."/>
            <person name="Grigoriev I.V."/>
            <person name="Yang Z.L."/>
            <person name="Xu J."/>
            <person name="Martin F.M."/>
        </authorList>
    </citation>
    <scope>NUCLEOTIDE SEQUENCE</scope>
    <source>
        <strain evidence="1">ATCC 28755</strain>
    </source>
</reference>
<organism evidence="1 2">
    <name type="scientific">Hygrophoropsis aurantiaca</name>
    <dbReference type="NCBI Taxonomy" id="72124"/>
    <lineage>
        <taxon>Eukaryota</taxon>
        <taxon>Fungi</taxon>
        <taxon>Dikarya</taxon>
        <taxon>Basidiomycota</taxon>
        <taxon>Agaricomycotina</taxon>
        <taxon>Agaricomycetes</taxon>
        <taxon>Agaricomycetidae</taxon>
        <taxon>Boletales</taxon>
        <taxon>Coniophorineae</taxon>
        <taxon>Hygrophoropsidaceae</taxon>
        <taxon>Hygrophoropsis</taxon>
    </lineage>
</organism>
<dbReference type="EMBL" id="MU267854">
    <property type="protein sequence ID" value="KAH7907986.1"/>
    <property type="molecule type" value="Genomic_DNA"/>
</dbReference>
<keyword evidence="2" id="KW-1185">Reference proteome</keyword>
<sequence length="103" mass="11442">MRIFNEHGDNQSCCKNSISVLRRVSSGIEKDENLTTDKAQADPKAQYSNNPPEVSKPVLRADFPPKPPTAALRKKIIRHFCEESSGRRLEETGCAVCGSLTRL</sequence>
<feature type="non-terminal residue" evidence="1">
    <location>
        <position position="103"/>
    </location>
</feature>
<protein>
    <submittedName>
        <fullName evidence="1">Uncharacterized protein</fullName>
    </submittedName>
</protein>
<accession>A0ACB8A3L3</accession>
<evidence type="ECO:0000313" key="2">
    <source>
        <dbReference type="Proteomes" id="UP000790377"/>
    </source>
</evidence>
<dbReference type="Proteomes" id="UP000790377">
    <property type="component" value="Unassembled WGS sequence"/>
</dbReference>
<gene>
    <name evidence="1" type="ORF">BJ138DRAFT_1013642</name>
</gene>
<proteinExistence type="predicted"/>
<name>A0ACB8A3L3_9AGAM</name>